<accession>A0ABV0G5Z1</accession>
<evidence type="ECO:0000313" key="1">
    <source>
        <dbReference type="EMBL" id="MEO3693133.1"/>
    </source>
</evidence>
<organism evidence="1 2">
    <name type="scientific">Roseateles paludis</name>
    <dbReference type="NCBI Taxonomy" id="3145238"/>
    <lineage>
        <taxon>Bacteria</taxon>
        <taxon>Pseudomonadati</taxon>
        <taxon>Pseudomonadota</taxon>
        <taxon>Betaproteobacteria</taxon>
        <taxon>Burkholderiales</taxon>
        <taxon>Sphaerotilaceae</taxon>
        <taxon>Roseateles</taxon>
    </lineage>
</organism>
<dbReference type="RefSeq" id="WP_347705945.1">
    <property type="nucleotide sequence ID" value="NZ_JBDPZD010000005.1"/>
</dbReference>
<dbReference type="Gene3D" id="3.30.470.20">
    <property type="entry name" value="ATP-grasp fold, B domain"/>
    <property type="match status" value="1"/>
</dbReference>
<proteinExistence type="predicted"/>
<dbReference type="SUPFAM" id="SSF56059">
    <property type="entry name" value="Glutathione synthetase ATP-binding domain-like"/>
    <property type="match status" value="1"/>
</dbReference>
<dbReference type="EMBL" id="JBDPZD010000005">
    <property type="protein sequence ID" value="MEO3693133.1"/>
    <property type="molecule type" value="Genomic_DNA"/>
</dbReference>
<protein>
    <submittedName>
        <fullName evidence="1">ATP-grasp domain-containing protein</fullName>
    </submittedName>
</protein>
<name>A0ABV0G5Z1_9BURK</name>
<reference evidence="1 2" key="1">
    <citation type="submission" date="2024-05" db="EMBL/GenBank/DDBJ databases">
        <title>Roseateles sp. DJS-2-20 16S ribosomal RNA gene Genome sequencing and assembly.</title>
        <authorList>
            <person name="Woo H."/>
        </authorList>
    </citation>
    <scope>NUCLEOTIDE SEQUENCE [LARGE SCALE GENOMIC DNA]</scope>
    <source>
        <strain evidence="1 2">DJS-2-20</strain>
    </source>
</reference>
<dbReference type="Pfam" id="PF15632">
    <property type="entry name" value="ATPgrasp_Ter"/>
    <property type="match status" value="1"/>
</dbReference>
<dbReference type="Gene3D" id="3.40.50.20">
    <property type="match status" value="1"/>
</dbReference>
<gene>
    <name evidence="1" type="ORF">ABDJ85_16805</name>
</gene>
<evidence type="ECO:0000313" key="2">
    <source>
        <dbReference type="Proteomes" id="UP001495147"/>
    </source>
</evidence>
<dbReference type="Proteomes" id="UP001495147">
    <property type="component" value="Unassembled WGS sequence"/>
</dbReference>
<sequence length="315" mass="33718">MSNPKQVLLITAAGTGVGWAYALTLSQQFPEAGLVTADTNPAAWCSAAQFAQHHEQWASFTADAAYIARLNSLIAQHGVTHYLPIIDPEIDFAARHRAEIDCEVLSPPAAFTALALAKDRYHAALGALGIDSPRTLSRAEIAAGQAGIAKCPGSFGGRATWPINRLEQLDTLPPDAFVQESLPGSEFTADCFPLPDGGVFVSVRERVETKSGVCTKARIAPNPTMQDMAERLVRGFALRTPFCFQAMSDGATRLAVTDINPRLGAGTLMSAANGGDFFGAHLASVFGQPLDGRLQRHHERCSVTRQYIELLTATE</sequence>
<comment type="caution">
    <text evidence="1">The sequence shown here is derived from an EMBL/GenBank/DDBJ whole genome shotgun (WGS) entry which is preliminary data.</text>
</comment>
<keyword evidence="2" id="KW-1185">Reference proteome</keyword>